<dbReference type="Proteomes" id="UP000034325">
    <property type="component" value="Unassembled WGS sequence"/>
</dbReference>
<dbReference type="InterPro" id="IPR002205">
    <property type="entry name" value="Topo_IIA_dom_A"/>
</dbReference>
<name>A0A0G0M682_9BACT</name>
<sequence length="892" mass="98882">MDIGKVQLAPIVTEMEKSYLDYAMSVIVARALPDVRDGLKPVHRRILYAMHQMGLNHTSSFTKSAKVVGEVLGKYHPHGDMAVYDALVRMAQTFSLRYPLIKGQGNFGSVDGDPPAAMRYTEVKLAAISEFMLSDIEKETVDLLDNFDATLKEPIFLPALLPNLLLMGSEGIAVGMATKIPPHNLSEVVEAVIATIKKGKVVFETKKQEEQTNFVIKRISLMASGEENRQVNGEIKPGDLGFESDITIDELTEIIPGPDFPTGSAIYDANSLKEVYATGRGRIVVRGIAEIIDSPERAGGGKVRQQIIISEIPYQVNKAILVKKIADLVKDRKVVGISDLRDESDKDGMRVVIDLKRDARPKSILNNLYKHTQLQNSFPANFVALVDGTPYTLNLKQIVVEYIKHRQRVVTRRTIFELTAAKRRAHILEGLKIALDNLDEVIATIRKSRTQEDAKENLIKKFKLSEIQATAILDMQLRRLAALEREKIEKEYEEIKKLIDRLTAILKDPNKVLEIIIKELTEIKEKFGDTRLTKIYKQKVGEFSEEDLIAKEETLITITKTGYIKRVPRATYRTQRRGGKGVTGMTTKEEDEIEHLISATTHDTILFFTNTGKVFGTKAWEIPETSRQAKGQAIVNILAIGQEEKIMSILPLSTKSAHLLMATSLGIVKKTKTSEFANLRASGLIAIKLDAKDSLVKVVQTTGSDHVLLVSKNGKGIRFPEANVRSMGRATSGMRGIKLEGLRPRGASGPEGDRLIGMEIFPGKETMPKDKRRKFFKNILIVSENGLGKRVPVHLFPVQKRAGKGVKAGIVNAKTGTLTTATMVTNETDQIVITSKTGQVIKLPLKNIPQMGRATQGVILMRFARRGDGVAAVAPLNKNGEEDLENPQELND</sequence>
<dbReference type="GO" id="GO:0005524">
    <property type="term" value="F:ATP binding"/>
    <property type="evidence" value="ECO:0007669"/>
    <property type="project" value="UniProtKB-UniRule"/>
</dbReference>
<dbReference type="PANTHER" id="PTHR43493">
    <property type="entry name" value="DNA GYRASE/TOPOISOMERASE SUBUNIT A"/>
    <property type="match status" value="1"/>
</dbReference>
<dbReference type="FunFam" id="1.10.268.10:FF:000001">
    <property type="entry name" value="DNA gyrase subunit A"/>
    <property type="match status" value="1"/>
</dbReference>
<gene>
    <name evidence="8" type="primary">gyrA</name>
    <name evidence="12" type="ORF">UT23_C0001G0008</name>
</gene>
<dbReference type="Pfam" id="PF00521">
    <property type="entry name" value="DNA_topoisoIV"/>
    <property type="match status" value="2"/>
</dbReference>
<evidence type="ECO:0000256" key="7">
    <source>
        <dbReference type="ARBA" id="ARBA00023235"/>
    </source>
</evidence>
<feature type="domain" description="Topo IIA-type catalytic" evidence="11">
    <location>
        <begin position="32"/>
        <end position="548"/>
    </location>
</feature>
<keyword evidence="6 8" id="KW-0238">DNA-binding</keyword>
<keyword evidence="10" id="KW-0175">Coiled coil</keyword>
<evidence type="ECO:0000256" key="3">
    <source>
        <dbReference type="ARBA" id="ARBA00022741"/>
    </source>
</evidence>
<evidence type="ECO:0000313" key="12">
    <source>
        <dbReference type="EMBL" id="KKQ98727.1"/>
    </source>
</evidence>
<feature type="short sequence motif" description="GyrA-box" evidence="8">
    <location>
        <begin position="575"/>
        <end position="581"/>
    </location>
</feature>
<evidence type="ECO:0000256" key="5">
    <source>
        <dbReference type="ARBA" id="ARBA00023029"/>
    </source>
</evidence>
<dbReference type="GO" id="GO:0005737">
    <property type="term" value="C:cytoplasm"/>
    <property type="evidence" value="ECO:0007669"/>
    <property type="project" value="UniProtKB-SubCell"/>
</dbReference>
<dbReference type="EC" id="5.6.2.2" evidence="8"/>
<proteinExistence type="inferred from homology"/>
<organism evidence="12 13">
    <name type="scientific">Candidatus Woesebacteria bacterium GW2011_GWA1_39_12</name>
    <dbReference type="NCBI Taxonomy" id="1618549"/>
    <lineage>
        <taxon>Bacteria</taxon>
        <taxon>Candidatus Woeseibacteriota</taxon>
    </lineage>
</organism>
<protein>
    <recommendedName>
        <fullName evidence="8">DNA gyrase subunit A</fullName>
        <ecNumber evidence="8">5.6.2.2</ecNumber>
    </recommendedName>
</protein>
<evidence type="ECO:0000256" key="1">
    <source>
        <dbReference type="ARBA" id="ARBA00000185"/>
    </source>
</evidence>
<dbReference type="SUPFAM" id="SSF56719">
    <property type="entry name" value="Type II DNA topoisomerase"/>
    <property type="match status" value="1"/>
</dbReference>
<keyword evidence="4 8" id="KW-0067">ATP-binding</keyword>
<reference evidence="12 13" key="1">
    <citation type="journal article" date="2015" name="Nature">
        <title>rRNA introns, odd ribosomes, and small enigmatic genomes across a large radiation of phyla.</title>
        <authorList>
            <person name="Brown C.T."/>
            <person name="Hug L.A."/>
            <person name="Thomas B.C."/>
            <person name="Sharon I."/>
            <person name="Castelle C.J."/>
            <person name="Singh A."/>
            <person name="Wilkins M.J."/>
            <person name="Williams K.H."/>
            <person name="Banfield J.F."/>
        </authorList>
    </citation>
    <scope>NUCLEOTIDE SEQUENCE [LARGE SCALE GENOMIC DNA]</scope>
</reference>
<feature type="coiled-coil region" evidence="10">
    <location>
        <begin position="473"/>
        <end position="505"/>
    </location>
</feature>
<dbReference type="Gene3D" id="2.120.10.90">
    <property type="entry name" value="DNA gyrase/topoisomerase IV, subunit A, C-terminal"/>
    <property type="match status" value="1"/>
</dbReference>
<evidence type="ECO:0000313" key="13">
    <source>
        <dbReference type="Proteomes" id="UP000034325"/>
    </source>
</evidence>
<dbReference type="Gene3D" id="3.30.1360.40">
    <property type="match status" value="1"/>
</dbReference>
<evidence type="ECO:0000259" key="11">
    <source>
        <dbReference type="PROSITE" id="PS52040"/>
    </source>
</evidence>
<evidence type="ECO:0000256" key="9">
    <source>
        <dbReference type="PROSITE-ProRule" id="PRU01384"/>
    </source>
</evidence>
<dbReference type="InterPro" id="IPR005743">
    <property type="entry name" value="GyrA"/>
</dbReference>
<dbReference type="InterPro" id="IPR013757">
    <property type="entry name" value="Topo_IIA_A_a_sf"/>
</dbReference>
<dbReference type="PROSITE" id="PS52040">
    <property type="entry name" value="TOPO_IIA"/>
    <property type="match status" value="1"/>
</dbReference>
<dbReference type="Gene3D" id="1.10.268.10">
    <property type="entry name" value="Topoisomerase, domain 3"/>
    <property type="match status" value="1"/>
</dbReference>
<accession>A0A0G0M682</accession>
<keyword evidence="5 8" id="KW-0799">Topoisomerase</keyword>
<dbReference type="PANTHER" id="PTHR43493:SF5">
    <property type="entry name" value="DNA GYRASE SUBUNIT A, CHLOROPLASTIC_MITOCHONDRIAL"/>
    <property type="match status" value="1"/>
</dbReference>
<dbReference type="FunFam" id="3.30.1360.40:FF:000002">
    <property type="entry name" value="DNA gyrase subunit A"/>
    <property type="match status" value="1"/>
</dbReference>
<dbReference type="GO" id="GO:0009330">
    <property type="term" value="C:DNA topoisomerase type II (double strand cut, ATP-hydrolyzing) complex"/>
    <property type="evidence" value="ECO:0007669"/>
    <property type="project" value="TreeGrafter"/>
</dbReference>
<dbReference type="InterPro" id="IPR050220">
    <property type="entry name" value="Type_II_DNA_Topoisomerases"/>
</dbReference>
<keyword evidence="3 8" id="KW-0547">Nucleotide-binding</keyword>
<dbReference type="Pfam" id="PF03989">
    <property type="entry name" value="DNA_gyraseA_C"/>
    <property type="match status" value="6"/>
</dbReference>
<evidence type="ECO:0000256" key="2">
    <source>
        <dbReference type="ARBA" id="ARBA00008263"/>
    </source>
</evidence>
<comment type="similarity">
    <text evidence="2 8">Belongs to the type II topoisomerase GyrA/ParC subunit family.</text>
</comment>
<dbReference type="PATRIC" id="fig|1618549.4.peg.8"/>
<evidence type="ECO:0000256" key="6">
    <source>
        <dbReference type="ARBA" id="ARBA00023125"/>
    </source>
</evidence>
<keyword evidence="7 8" id="KW-0413">Isomerase</keyword>
<dbReference type="CDD" id="cd00187">
    <property type="entry name" value="TOP4c"/>
    <property type="match status" value="1"/>
</dbReference>
<dbReference type="InterPro" id="IPR013758">
    <property type="entry name" value="Topo_IIA_A/C_ab"/>
</dbReference>
<dbReference type="EMBL" id="LBWA01000001">
    <property type="protein sequence ID" value="KKQ98727.1"/>
    <property type="molecule type" value="Genomic_DNA"/>
</dbReference>
<dbReference type="GO" id="GO:0006261">
    <property type="term" value="P:DNA-templated DNA replication"/>
    <property type="evidence" value="ECO:0007669"/>
    <property type="project" value="UniProtKB-UniRule"/>
</dbReference>
<evidence type="ECO:0000256" key="10">
    <source>
        <dbReference type="SAM" id="Coils"/>
    </source>
</evidence>
<comment type="miscellaneous">
    <text evidence="8">Few gyrases are as efficient as E.coli at forming negative supercoils. Not all organisms have 2 type II topoisomerases; in organisms with a single type II topoisomerase this enzyme also has to decatenate newly replicated chromosomes.</text>
</comment>
<dbReference type="AlphaFoldDB" id="A0A0G0M682"/>
<feature type="active site" description="O-(5'-phospho-DNA)-tyrosine intermediate" evidence="8 9">
    <location>
        <position position="120"/>
    </location>
</feature>
<evidence type="ECO:0000256" key="8">
    <source>
        <dbReference type="HAMAP-Rule" id="MF_01897"/>
    </source>
</evidence>
<dbReference type="GO" id="GO:0005694">
    <property type="term" value="C:chromosome"/>
    <property type="evidence" value="ECO:0007669"/>
    <property type="project" value="InterPro"/>
</dbReference>
<dbReference type="SMART" id="SM00434">
    <property type="entry name" value="TOP4c"/>
    <property type="match status" value="1"/>
</dbReference>
<dbReference type="InterPro" id="IPR006691">
    <property type="entry name" value="GyrA/parC_rep"/>
</dbReference>
<dbReference type="GO" id="GO:0034335">
    <property type="term" value="F:DNA negative supercoiling activity"/>
    <property type="evidence" value="ECO:0007669"/>
    <property type="project" value="UniProtKB-ARBA"/>
</dbReference>
<dbReference type="InterPro" id="IPR013760">
    <property type="entry name" value="Topo_IIA-like_dom_sf"/>
</dbReference>
<dbReference type="GO" id="GO:0006265">
    <property type="term" value="P:DNA topological change"/>
    <property type="evidence" value="ECO:0007669"/>
    <property type="project" value="UniProtKB-UniRule"/>
</dbReference>
<dbReference type="HAMAP" id="MF_01897">
    <property type="entry name" value="GyrA"/>
    <property type="match status" value="1"/>
</dbReference>
<evidence type="ECO:0000256" key="4">
    <source>
        <dbReference type="ARBA" id="ARBA00022840"/>
    </source>
</evidence>
<comment type="caution">
    <text evidence="12">The sequence shown here is derived from an EMBL/GenBank/DDBJ whole genome shotgun (WGS) entry which is preliminary data.</text>
</comment>
<dbReference type="Gene3D" id="3.90.199.10">
    <property type="entry name" value="Topoisomerase II, domain 5"/>
    <property type="match status" value="2"/>
</dbReference>
<keyword evidence="8" id="KW-0963">Cytoplasm</keyword>
<dbReference type="InterPro" id="IPR035516">
    <property type="entry name" value="Gyrase/topoIV_suA_C"/>
</dbReference>
<comment type="catalytic activity">
    <reaction evidence="1 8 9">
        <text>ATP-dependent breakage, passage and rejoining of double-stranded DNA.</text>
        <dbReference type="EC" id="5.6.2.2"/>
    </reaction>
</comment>
<comment type="subcellular location">
    <subcellularLocation>
        <location evidence="8">Cytoplasm</location>
    </subcellularLocation>
</comment>
<dbReference type="SUPFAM" id="SSF101904">
    <property type="entry name" value="GyrA/ParC C-terminal domain-like"/>
    <property type="match status" value="1"/>
</dbReference>
<dbReference type="GO" id="GO:0003677">
    <property type="term" value="F:DNA binding"/>
    <property type="evidence" value="ECO:0007669"/>
    <property type="project" value="UniProtKB-UniRule"/>
</dbReference>
<comment type="subunit">
    <text evidence="8">Heterotetramer, composed of two GyrA and two GyrB chains. In the heterotetramer, GyrA contains the active site tyrosine that forms a transient covalent intermediate with DNA, while GyrB binds cofactors and catalyzes ATP hydrolysis.</text>
</comment>
<comment type="function">
    <text evidence="8">A type II topoisomerase that negatively supercoils closed circular double-stranded (ds) DNA in an ATP-dependent manner to modulate DNA topology and maintain chromosomes in an underwound state. Negative supercoiling favors strand separation, and DNA replication, transcription, recombination and repair, all of which involve strand separation. Also able to catalyze the interconversion of other topological isomers of dsDNA rings, including catenanes and knotted rings. Type II topoisomerases break and join 2 DNA strands simultaneously in an ATP-dependent manner.</text>
</comment>